<protein>
    <submittedName>
        <fullName evidence="1">Uncharacterized protein</fullName>
    </submittedName>
</protein>
<organism evidence="1 2">
    <name type="scientific">Tetranychus urticae</name>
    <name type="common">Two-spotted spider mite</name>
    <dbReference type="NCBI Taxonomy" id="32264"/>
    <lineage>
        <taxon>Eukaryota</taxon>
        <taxon>Metazoa</taxon>
        <taxon>Ecdysozoa</taxon>
        <taxon>Arthropoda</taxon>
        <taxon>Chelicerata</taxon>
        <taxon>Arachnida</taxon>
        <taxon>Acari</taxon>
        <taxon>Acariformes</taxon>
        <taxon>Trombidiformes</taxon>
        <taxon>Prostigmata</taxon>
        <taxon>Eleutherengona</taxon>
        <taxon>Raphignathae</taxon>
        <taxon>Tetranychoidea</taxon>
        <taxon>Tetranychidae</taxon>
        <taxon>Tetranychus</taxon>
    </lineage>
</organism>
<name>T1K413_TETUR</name>
<sequence>MLESTWYNWEYNLKPCGFFIEAVSQIKSGRIISKSINAILICDPIFPMTFSIKLQHSDLYWPLLDTSRNEISDYGWTNCSICKPKIVD</sequence>
<dbReference type="EMBL" id="CAEY01001563">
    <property type="status" value="NOT_ANNOTATED_CDS"/>
    <property type="molecule type" value="Genomic_DNA"/>
</dbReference>
<dbReference type="AlphaFoldDB" id="T1K413"/>
<accession>T1K413</accession>
<dbReference type="EnsemblMetazoa" id="tetur05g00970.1">
    <property type="protein sequence ID" value="tetur05g00970.1"/>
    <property type="gene ID" value="tetur05g00970"/>
</dbReference>
<reference evidence="2" key="1">
    <citation type="submission" date="2011-08" db="EMBL/GenBank/DDBJ databases">
        <authorList>
            <person name="Rombauts S."/>
        </authorList>
    </citation>
    <scope>NUCLEOTIDE SEQUENCE</scope>
    <source>
        <strain evidence="2">London</strain>
    </source>
</reference>
<proteinExistence type="predicted"/>
<dbReference type="HOGENOM" id="CLU_2471951_0_0_1"/>
<keyword evidence="2" id="KW-1185">Reference proteome</keyword>
<evidence type="ECO:0000313" key="1">
    <source>
        <dbReference type="EnsemblMetazoa" id="tetur05g00970.1"/>
    </source>
</evidence>
<reference evidence="1" key="2">
    <citation type="submission" date="2015-06" db="UniProtKB">
        <authorList>
            <consortium name="EnsemblMetazoa"/>
        </authorList>
    </citation>
    <scope>IDENTIFICATION</scope>
</reference>
<dbReference type="Proteomes" id="UP000015104">
    <property type="component" value="Unassembled WGS sequence"/>
</dbReference>
<evidence type="ECO:0000313" key="2">
    <source>
        <dbReference type="Proteomes" id="UP000015104"/>
    </source>
</evidence>